<dbReference type="AlphaFoldDB" id="E2PXU5"/>
<evidence type="ECO:0000313" key="2">
    <source>
        <dbReference type="Proteomes" id="UP000002357"/>
    </source>
</evidence>
<protein>
    <submittedName>
        <fullName evidence="1">Uncharacterized protein</fullName>
    </submittedName>
</protein>
<keyword evidence="2" id="KW-1185">Reference proteome</keyword>
<accession>E2PXU5</accession>
<name>E2PXU5_STRCL</name>
<evidence type="ECO:0000313" key="1">
    <source>
        <dbReference type="EMBL" id="EFG08185.1"/>
    </source>
</evidence>
<proteinExistence type="predicted"/>
<reference evidence="1 2" key="1">
    <citation type="journal article" date="2010" name="Genome Biol. Evol.">
        <title>The sequence of a 1.8-mb bacterial linear plasmid reveals a rich evolutionary reservoir of secondary metabolic pathways.</title>
        <authorList>
            <person name="Medema M.H."/>
            <person name="Trefzer A."/>
            <person name="Kovalchuk A."/>
            <person name="van den Berg M."/>
            <person name="Mueller U."/>
            <person name="Heijne W."/>
            <person name="Wu L."/>
            <person name="Alam M.T."/>
            <person name="Ronning C.M."/>
            <person name="Nierman W.C."/>
            <person name="Bovenberg R.A.L."/>
            <person name="Breitling R."/>
            <person name="Takano E."/>
        </authorList>
    </citation>
    <scope>NUCLEOTIDE SEQUENCE [LARGE SCALE GENOMIC DNA]</scope>
    <source>
        <strain evidence="2">ATCC 27064 / DSM 738 / JCM 4710 / NBRC 13307 / NCIMB 12785 / NRRL 3585 / VKM Ac-602</strain>
    </source>
</reference>
<sequence length="111" mass="11848">MPARSPIRPCTRTGGRRPTVGVARPYPWWACRCPDTGPPPGTVVSVSVSVSVLRACARVRVRVCGSCPSARSPRRRAHRVGAAPCRCERCVRMSADRPARGASPPSAPAFV</sequence>
<gene>
    <name evidence="1" type="ORF">SCLAV_3114</name>
</gene>
<dbReference type="EMBL" id="CM000913">
    <property type="protein sequence ID" value="EFG08185.1"/>
    <property type="molecule type" value="Genomic_DNA"/>
</dbReference>
<dbReference type="Proteomes" id="UP000002357">
    <property type="component" value="Chromosome"/>
</dbReference>
<organism evidence="1 2">
    <name type="scientific">Streptomyces clavuligerus</name>
    <dbReference type="NCBI Taxonomy" id="1901"/>
    <lineage>
        <taxon>Bacteria</taxon>
        <taxon>Bacillati</taxon>
        <taxon>Actinomycetota</taxon>
        <taxon>Actinomycetes</taxon>
        <taxon>Kitasatosporales</taxon>
        <taxon>Streptomycetaceae</taxon>
        <taxon>Streptomyces</taxon>
    </lineage>
</organism>